<dbReference type="Gene3D" id="1.50.10.10">
    <property type="match status" value="1"/>
</dbReference>
<evidence type="ECO:0000313" key="12">
    <source>
        <dbReference type="EMBL" id="KAF9981133.1"/>
    </source>
</evidence>
<sequence>MSPSFPDPEYVRLLDYSLLFYEAQRSGKLPSDQRVKWRRDSALDDGKDVGIDLSGGYFDAGDYLKFILPLTFTMSETCWGALEFWEGYRLANQTHYLDQMVRWGMDWLIKAHPNNNTLWVQVGVIEVDNNYWDPDTNVPKPRPSFQVNNTRPGTDVIADAAAAFASCGMLYRDKLNDTVYSKTLQTHADALFRLAETAIPQQVYQTVVPAATCCYPSSGYVHELAWGAAWMYRLTKNSVYAQKAAQYIDQLNVKSAQMNLITWDDKVGLVYILMAGATTETNDNHVKWQALAEEFADNTRKASKPCMFTKGGLYYCVGNSGDDSSVVAANAAFALQLLASQMATAGGNNVDSTTQGKIDDYRSFALGQVNYLLGDNPEKTPYVVGVHPNSPDINSHSAPASGGNDAGTINTFPAREVYTIYGALVGGPDKNDRFEDRRSDWMQNKVALDYNAPFNGLMAYQVMTSQVSPPYVVIPAGRPDLPPILNGMEVWQIILIIVGSVFVAIGIGAVVCYRKREQIRAWAAARGQNKSTPTHPVKHSNGPKNRPNQDHVVNSSAVPPSPPVPGTSSRPTTSSTSKGRTHLVAGC</sequence>
<feature type="compositionally biased region" description="Low complexity" evidence="9">
    <location>
        <begin position="566"/>
        <end position="577"/>
    </location>
</feature>
<protein>
    <recommendedName>
        <fullName evidence="3">cellulase</fullName>
        <ecNumber evidence="3">3.2.1.4</ecNumber>
    </recommendedName>
</protein>
<keyword evidence="8" id="KW-0624">Polysaccharide degradation</keyword>
<evidence type="ECO:0000313" key="13">
    <source>
        <dbReference type="Proteomes" id="UP000749646"/>
    </source>
</evidence>
<evidence type="ECO:0000256" key="1">
    <source>
        <dbReference type="ARBA" id="ARBA00000966"/>
    </source>
</evidence>
<proteinExistence type="inferred from homology"/>
<dbReference type="EC" id="3.2.1.4" evidence="3"/>
<evidence type="ECO:0000256" key="4">
    <source>
        <dbReference type="ARBA" id="ARBA00022801"/>
    </source>
</evidence>
<evidence type="ECO:0000256" key="6">
    <source>
        <dbReference type="ARBA" id="ARBA00023277"/>
    </source>
</evidence>
<keyword evidence="10" id="KW-1133">Transmembrane helix</keyword>
<keyword evidence="4" id="KW-0378">Hydrolase</keyword>
<evidence type="ECO:0000256" key="9">
    <source>
        <dbReference type="SAM" id="MobiDB-lite"/>
    </source>
</evidence>
<comment type="similarity">
    <text evidence="2">Belongs to the glycosyl hydrolase 9 (cellulase E) family.</text>
</comment>
<evidence type="ECO:0000256" key="8">
    <source>
        <dbReference type="ARBA" id="ARBA00023326"/>
    </source>
</evidence>
<gene>
    <name evidence="12" type="ORF">BGZ65_004292</name>
</gene>
<organism evidence="12 13">
    <name type="scientific">Modicella reniformis</name>
    <dbReference type="NCBI Taxonomy" id="1440133"/>
    <lineage>
        <taxon>Eukaryota</taxon>
        <taxon>Fungi</taxon>
        <taxon>Fungi incertae sedis</taxon>
        <taxon>Mucoromycota</taxon>
        <taxon>Mortierellomycotina</taxon>
        <taxon>Mortierellomycetes</taxon>
        <taxon>Mortierellales</taxon>
        <taxon>Mortierellaceae</taxon>
        <taxon>Modicella</taxon>
    </lineage>
</organism>
<dbReference type="InterPro" id="IPR001701">
    <property type="entry name" value="Glyco_hydro_9"/>
</dbReference>
<dbReference type="SUPFAM" id="SSF48208">
    <property type="entry name" value="Six-hairpin glycosidases"/>
    <property type="match status" value="1"/>
</dbReference>
<keyword evidence="7" id="KW-0326">Glycosidase</keyword>
<evidence type="ECO:0000256" key="2">
    <source>
        <dbReference type="ARBA" id="ARBA00007072"/>
    </source>
</evidence>
<dbReference type="Proteomes" id="UP000749646">
    <property type="component" value="Unassembled WGS sequence"/>
</dbReference>
<evidence type="ECO:0000256" key="10">
    <source>
        <dbReference type="SAM" id="Phobius"/>
    </source>
</evidence>
<evidence type="ECO:0000256" key="7">
    <source>
        <dbReference type="ARBA" id="ARBA00023295"/>
    </source>
</evidence>
<comment type="caution">
    <text evidence="12">The sequence shown here is derived from an EMBL/GenBank/DDBJ whole genome shotgun (WGS) entry which is preliminary data.</text>
</comment>
<evidence type="ECO:0000259" key="11">
    <source>
        <dbReference type="Pfam" id="PF00759"/>
    </source>
</evidence>
<reference evidence="12" key="1">
    <citation type="journal article" date="2020" name="Fungal Divers.">
        <title>Resolving the Mortierellaceae phylogeny through synthesis of multi-gene phylogenetics and phylogenomics.</title>
        <authorList>
            <person name="Vandepol N."/>
            <person name="Liber J."/>
            <person name="Desiro A."/>
            <person name="Na H."/>
            <person name="Kennedy M."/>
            <person name="Barry K."/>
            <person name="Grigoriev I.V."/>
            <person name="Miller A.N."/>
            <person name="O'Donnell K."/>
            <person name="Stajich J.E."/>
            <person name="Bonito G."/>
        </authorList>
    </citation>
    <scope>NUCLEOTIDE SEQUENCE</scope>
    <source>
        <strain evidence="12">MES-2147</strain>
    </source>
</reference>
<dbReference type="OrthoDB" id="10257085at2759"/>
<name>A0A9P6SM58_9FUNG</name>
<keyword evidence="6" id="KW-0119">Carbohydrate metabolism</keyword>
<keyword evidence="10" id="KW-0812">Transmembrane</keyword>
<feature type="region of interest" description="Disordered" evidence="9">
    <location>
        <begin position="524"/>
        <end position="587"/>
    </location>
</feature>
<keyword evidence="10" id="KW-0472">Membrane</keyword>
<evidence type="ECO:0000256" key="5">
    <source>
        <dbReference type="ARBA" id="ARBA00023001"/>
    </source>
</evidence>
<dbReference type="EMBL" id="JAAAHW010003741">
    <property type="protein sequence ID" value="KAF9981133.1"/>
    <property type="molecule type" value="Genomic_DNA"/>
</dbReference>
<keyword evidence="13" id="KW-1185">Reference proteome</keyword>
<dbReference type="AlphaFoldDB" id="A0A9P6SM58"/>
<comment type="catalytic activity">
    <reaction evidence="1">
        <text>Endohydrolysis of (1-&gt;4)-beta-D-glucosidic linkages in cellulose, lichenin and cereal beta-D-glucans.</text>
        <dbReference type="EC" id="3.2.1.4"/>
    </reaction>
</comment>
<evidence type="ECO:0000256" key="3">
    <source>
        <dbReference type="ARBA" id="ARBA00012601"/>
    </source>
</evidence>
<dbReference type="GO" id="GO:0008810">
    <property type="term" value="F:cellulase activity"/>
    <property type="evidence" value="ECO:0007669"/>
    <property type="project" value="UniProtKB-EC"/>
</dbReference>
<accession>A0A9P6SM58</accession>
<dbReference type="InterPro" id="IPR008928">
    <property type="entry name" value="6-hairpin_glycosidase_sf"/>
</dbReference>
<feature type="domain" description="Glycoside hydrolase family 9" evidence="11">
    <location>
        <begin position="10"/>
        <end position="457"/>
    </location>
</feature>
<keyword evidence="5" id="KW-0136">Cellulose degradation</keyword>
<dbReference type="InterPro" id="IPR012341">
    <property type="entry name" value="6hp_glycosidase-like_sf"/>
</dbReference>
<dbReference type="Pfam" id="PF00759">
    <property type="entry name" value="Glyco_hydro_9"/>
    <property type="match status" value="1"/>
</dbReference>
<dbReference type="PANTHER" id="PTHR22298">
    <property type="entry name" value="ENDO-1,4-BETA-GLUCANASE"/>
    <property type="match status" value="1"/>
</dbReference>
<feature type="transmembrane region" description="Helical" evidence="10">
    <location>
        <begin position="490"/>
        <end position="513"/>
    </location>
</feature>
<dbReference type="GO" id="GO:0030245">
    <property type="term" value="P:cellulose catabolic process"/>
    <property type="evidence" value="ECO:0007669"/>
    <property type="project" value="UniProtKB-KW"/>
</dbReference>